<evidence type="ECO:0000313" key="2">
    <source>
        <dbReference type="EMBL" id="TWP44726.1"/>
    </source>
</evidence>
<name>A0A563EFG8_9PSEU</name>
<accession>A0A563EFG8</accession>
<dbReference type="OrthoDB" id="5181866at2"/>
<evidence type="ECO:0000313" key="3">
    <source>
        <dbReference type="Proteomes" id="UP000316639"/>
    </source>
</evidence>
<protein>
    <recommendedName>
        <fullName evidence="4">Mce-associated membrane protein</fullName>
    </recommendedName>
</protein>
<gene>
    <name evidence="2" type="ORF">FKR81_40830</name>
</gene>
<dbReference type="EMBL" id="VOBR01000049">
    <property type="protein sequence ID" value="TWP44726.1"/>
    <property type="molecule type" value="Genomic_DNA"/>
</dbReference>
<dbReference type="Proteomes" id="UP000316639">
    <property type="component" value="Unassembled WGS sequence"/>
</dbReference>
<evidence type="ECO:0008006" key="4">
    <source>
        <dbReference type="Google" id="ProtNLM"/>
    </source>
</evidence>
<dbReference type="RefSeq" id="WP_146360623.1">
    <property type="nucleotide sequence ID" value="NZ_VOBR01000049.1"/>
</dbReference>
<sequence>MGTSRWLLPAVLVITGASVGTGMVVRELYQRPAEAKGDPVVQSSSSASPADLPGDAEVRLSVDAFAHPDRERVQNVLQRNFDAINERDFAKWRGSVTRERSRDTSEEHWRTEYSTTQDGSIVVQRIESDARSGRLRVLMTLVSTQDPSKAPAEFPERCIRWRVVYPLKWEDDELRIDKGVESGNPQRSAC</sequence>
<feature type="compositionally biased region" description="Low complexity" evidence="1">
    <location>
        <begin position="38"/>
        <end position="51"/>
    </location>
</feature>
<proteinExistence type="predicted"/>
<feature type="region of interest" description="Disordered" evidence="1">
    <location>
        <begin position="34"/>
        <end position="53"/>
    </location>
</feature>
<reference evidence="2 3" key="1">
    <citation type="submission" date="2019-07" db="EMBL/GenBank/DDBJ databases">
        <title>Lentzea xizangensis sp. nov., isolated from Qinghai-Tibetan Plateau Soils.</title>
        <authorList>
            <person name="Huang J."/>
        </authorList>
    </citation>
    <scope>NUCLEOTIDE SEQUENCE [LARGE SCALE GENOMIC DNA]</scope>
    <source>
        <strain evidence="2 3">FXJ1.1311</strain>
    </source>
</reference>
<keyword evidence="3" id="KW-1185">Reference proteome</keyword>
<comment type="caution">
    <text evidence="2">The sequence shown here is derived from an EMBL/GenBank/DDBJ whole genome shotgun (WGS) entry which is preliminary data.</text>
</comment>
<dbReference type="AlphaFoldDB" id="A0A563EFG8"/>
<evidence type="ECO:0000256" key="1">
    <source>
        <dbReference type="SAM" id="MobiDB-lite"/>
    </source>
</evidence>
<organism evidence="2 3">
    <name type="scientific">Lentzea tibetensis</name>
    <dbReference type="NCBI Taxonomy" id="2591470"/>
    <lineage>
        <taxon>Bacteria</taxon>
        <taxon>Bacillati</taxon>
        <taxon>Actinomycetota</taxon>
        <taxon>Actinomycetes</taxon>
        <taxon>Pseudonocardiales</taxon>
        <taxon>Pseudonocardiaceae</taxon>
        <taxon>Lentzea</taxon>
    </lineage>
</organism>